<evidence type="ECO:0000313" key="3">
    <source>
        <dbReference type="Proteomes" id="UP000661507"/>
    </source>
</evidence>
<dbReference type="CDD" id="cd11524">
    <property type="entry name" value="SYLF"/>
    <property type="match status" value="1"/>
</dbReference>
<dbReference type="InterPro" id="IPR007461">
    <property type="entry name" value="Ysc84_actin-binding"/>
</dbReference>
<evidence type="ECO:0000259" key="1">
    <source>
        <dbReference type="Pfam" id="PF04366"/>
    </source>
</evidence>
<reference evidence="2" key="2">
    <citation type="submission" date="2020-09" db="EMBL/GenBank/DDBJ databases">
        <authorList>
            <person name="Sun Q."/>
            <person name="Zhou Y."/>
        </authorList>
    </citation>
    <scope>NUCLEOTIDE SEQUENCE</scope>
    <source>
        <strain evidence="2">CGMCC 1.3617</strain>
    </source>
</reference>
<proteinExistence type="predicted"/>
<dbReference type="AlphaFoldDB" id="A0A917L761"/>
<dbReference type="Pfam" id="PF04366">
    <property type="entry name" value="Ysc84"/>
    <property type="match status" value="1"/>
</dbReference>
<name>A0A917L761_9PROT</name>
<sequence length="244" mass="26024">MIYRMASESKEVYEFPPNEPRERNVRSARGVLLGWIPSLDPVNRMGHRAVCQEDVMTQITRRHLLPWGAPIAIGPILLTVAPRKAHAATRAEIDSEVASALRTLRAQANTRPLFAGAKSILIFPRILSGGFIVGGQYGQGALIAGERTLGYYNIAGASFGFTIGAQVAGLAMFFMTDAALAALNAANGWEIGTGPTVVAVDQGLQANITSTTLSEPVYALSFSQQGLMASLALNGSKITRIQPD</sequence>
<comment type="caution">
    <text evidence="2">The sequence shown here is derived from an EMBL/GenBank/DDBJ whole genome shotgun (WGS) entry which is preliminary data.</text>
</comment>
<gene>
    <name evidence="2" type="ORF">GCM10011320_61020</name>
</gene>
<dbReference type="Proteomes" id="UP000661507">
    <property type="component" value="Unassembled WGS sequence"/>
</dbReference>
<keyword evidence="3" id="KW-1185">Reference proteome</keyword>
<evidence type="ECO:0000313" key="2">
    <source>
        <dbReference type="EMBL" id="GGJ45386.1"/>
    </source>
</evidence>
<feature type="domain" description="Ysc84 actin-binding" evidence="1">
    <location>
        <begin position="156"/>
        <end position="239"/>
    </location>
</feature>
<reference evidence="2" key="1">
    <citation type="journal article" date="2014" name="Int. J. Syst. Evol. Microbiol.">
        <title>Complete genome sequence of Corynebacterium casei LMG S-19264T (=DSM 44701T), isolated from a smear-ripened cheese.</title>
        <authorList>
            <consortium name="US DOE Joint Genome Institute (JGI-PGF)"/>
            <person name="Walter F."/>
            <person name="Albersmeier A."/>
            <person name="Kalinowski J."/>
            <person name="Ruckert C."/>
        </authorList>
    </citation>
    <scope>NUCLEOTIDE SEQUENCE</scope>
    <source>
        <strain evidence="2">CGMCC 1.3617</strain>
    </source>
</reference>
<organism evidence="2 3">
    <name type="scientific">Neoroseomonas lacus</name>
    <dbReference type="NCBI Taxonomy" id="287609"/>
    <lineage>
        <taxon>Bacteria</taxon>
        <taxon>Pseudomonadati</taxon>
        <taxon>Pseudomonadota</taxon>
        <taxon>Alphaproteobacteria</taxon>
        <taxon>Acetobacterales</taxon>
        <taxon>Acetobacteraceae</taxon>
        <taxon>Neoroseomonas</taxon>
    </lineage>
</organism>
<accession>A0A917L761</accession>
<dbReference type="EMBL" id="BMKW01000049">
    <property type="protein sequence ID" value="GGJ45386.1"/>
    <property type="molecule type" value="Genomic_DNA"/>
</dbReference>
<protein>
    <recommendedName>
        <fullName evidence="1">Ysc84 actin-binding domain-containing protein</fullName>
    </recommendedName>
</protein>